<reference evidence="7 9" key="1">
    <citation type="submission" date="2020-01" db="EMBL/GenBank/DDBJ databases">
        <authorList>
            <consortium name="DOE Joint Genome Institute"/>
            <person name="Haridas S."/>
            <person name="Albert R."/>
            <person name="Binder M."/>
            <person name="Bloem J."/>
            <person name="Labutti K."/>
            <person name="Salamov A."/>
            <person name="Andreopoulos B."/>
            <person name="Baker S.E."/>
            <person name="Barry K."/>
            <person name="Bills G."/>
            <person name="Bluhm B.H."/>
            <person name="Cannon C."/>
            <person name="Castanera R."/>
            <person name="Culley D.E."/>
            <person name="Daum C."/>
            <person name="Ezra D."/>
            <person name="Gonzalez J.B."/>
            <person name="Henrissat B."/>
            <person name="Kuo A."/>
            <person name="Liang C."/>
            <person name="Lipzen A."/>
            <person name="Lutzoni F."/>
            <person name="Magnuson J."/>
            <person name="Mondo S."/>
            <person name="Nolan M."/>
            <person name="Ohm R."/>
            <person name="Pangilinan J."/>
            <person name="Park H.-J."/>
            <person name="Ramirez L."/>
            <person name="Alfaro M."/>
            <person name="Sun H."/>
            <person name="Tritt A."/>
            <person name="Yoshinaga Y."/>
            <person name="Zwiers L.-H."/>
            <person name="Turgeon B.G."/>
            <person name="Goodwin S.B."/>
            <person name="Spatafora J.W."/>
            <person name="Crous P.W."/>
            <person name="Grigoriev I.V."/>
        </authorList>
    </citation>
    <scope>NUCLEOTIDE SEQUENCE</scope>
    <source>
        <strain evidence="7 9">CBS 781.70</strain>
    </source>
</reference>
<dbReference type="GO" id="GO:0045145">
    <property type="term" value="F:single-stranded DNA 5'-3' DNA exonuclease activity"/>
    <property type="evidence" value="ECO:0007669"/>
    <property type="project" value="InterPro"/>
</dbReference>
<dbReference type="Gene3D" id="3.90.320.10">
    <property type="match status" value="1"/>
</dbReference>
<dbReference type="InterPro" id="IPR011604">
    <property type="entry name" value="PDDEXK-like_dom_sf"/>
</dbReference>
<reference evidence="9" key="2">
    <citation type="submission" date="2020-04" db="EMBL/GenBank/DDBJ databases">
        <authorList>
            <consortium name="NCBI Genome Project"/>
        </authorList>
    </citation>
    <scope>NUCLEOTIDE SEQUENCE</scope>
    <source>
        <strain evidence="9">CBS 781.70</strain>
    </source>
</reference>
<evidence type="ECO:0000256" key="3">
    <source>
        <dbReference type="ARBA" id="ARBA00011245"/>
    </source>
</evidence>
<keyword evidence="5" id="KW-0540">Nuclease</keyword>
<evidence type="ECO:0000313" key="9">
    <source>
        <dbReference type="RefSeq" id="XP_033537835.1"/>
    </source>
</evidence>
<dbReference type="Pfam" id="PF09810">
    <property type="entry name" value="Exo5"/>
    <property type="match status" value="1"/>
</dbReference>
<evidence type="ECO:0000256" key="5">
    <source>
        <dbReference type="ARBA" id="ARBA00022722"/>
    </source>
</evidence>
<dbReference type="GO" id="GO:0036297">
    <property type="term" value="P:interstrand cross-link repair"/>
    <property type="evidence" value="ECO:0007669"/>
    <property type="project" value="TreeGrafter"/>
</dbReference>
<dbReference type="OrthoDB" id="354769at2759"/>
<keyword evidence="4" id="KW-0408">Iron</keyword>
<keyword evidence="4" id="KW-0479">Metal-binding</keyword>
<comment type="subunit">
    <text evidence="3">Monomer.</text>
</comment>
<evidence type="ECO:0008006" key="10">
    <source>
        <dbReference type="Google" id="ProtNLM"/>
    </source>
</evidence>
<keyword evidence="6" id="KW-0378">Hydrolase</keyword>
<evidence type="ECO:0000313" key="8">
    <source>
        <dbReference type="Proteomes" id="UP000504638"/>
    </source>
</evidence>
<dbReference type="AlphaFoldDB" id="A0A6G1GDW2"/>
<accession>A0A6G1GDW2</accession>
<evidence type="ECO:0000256" key="6">
    <source>
        <dbReference type="ARBA" id="ARBA00022839"/>
    </source>
</evidence>
<reference evidence="9" key="3">
    <citation type="submission" date="2025-04" db="UniProtKB">
        <authorList>
            <consortium name="RefSeq"/>
        </authorList>
    </citation>
    <scope>IDENTIFICATION</scope>
    <source>
        <strain evidence="9">CBS 781.70</strain>
    </source>
</reference>
<comment type="similarity">
    <text evidence="2">Belongs to the EXO5 family.</text>
</comment>
<evidence type="ECO:0000313" key="7">
    <source>
        <dbReference type="EMBL" id="KAF1816204.1"/>
    </source>
</evidence>
<keyword evidence="6" id="KW-0269">Exonuclease</keyword>
<dbReference type="GO" id="GO:0005634">
    <property type="term" value="C:nucleus"/>
    <property type="evidence" value="ECO:0007669"/>
    <property type="project" value="TreeGrafter"/>
</dbReference>
<evidence type="ECO:0000256" key="2">
    <source>
        <dbReference type="ARBA" id="ARBA00009797"/>
    </source>
</evidence>
<evidence type="ECO:0000256" key="1">
    <source>
        <dbReference type="ARBA" id="ARBA00001966"/>
    </source>
</evidence>
<dbReference type="GO" id="GO:0005739">
    <property type="term" value="C:mitochondrion"/>
    <property type="evidence" value="ECO:0007669"/>
    <property type="project" value="TreeGrafter"/>
</dbReference>
<dbReference type="EMBL" id="ML975150">
    <property type="protein sequence ID" value="KAF1816204.1"/>
    <property type="molecule type" value="Genomic_DNA"/>
</dbReference>
<comment type="cofactor">
    <cofactor evidence="1">
        <name>[4Fe-4S] cluster</name>
        <dbReference type="ChEBI" id="CHEBI:49883"/>
    </cofactor>
</comment>
<organism evidence="7">
    <name type="scientific">Eremomyces bilateralis CBS 781.70</name>
    <dbReference type="NCBI Taxonomy" id="1392243"/>
    <lineage>
        <taxon>Eukaryota</taxon>
        <taxon>Fungi</taxon>
        <taxon>Dikarya</taxon>
        <taxon>Ascomycota</taxon>
        <taxon>Pezizomycotina</taxon>
        <taxon>Dothideomycetes</taxon>
        <taxon>Dothideomycetes incertae sedis</taxon>
        <taxon>Eremomycetales</taxon>
        <taxon>Eremomycetaceae</taxon>
        <taxon>Eremomyces</taxon>
    </lineage>
</organism>
<protein>
    <recommendedName>
        <fullName evidence="10">Exonuclease V</fullName>
    </recommendedName>
</protein>
<dbReference type="Proteomes" id="UP000504638">
    <property type="component" value="Unplaced"/>
</dbReference>
<feature type="non-terminal residue" evidence="7">
    <location>
        <position position="1"/>
    </location>
</feature>
<keyword evidence="4" id="KW-0004">4Fe-4S</keyword>
<dbReference type="GO" id="GO:0051539">
    <property type="term" value="F:4 iron, 4 sulfur cluster binding"/>
    <property type="evidence" value="ECO:0007669"/>
    <property type="project" value="UniProtKB-KW"/>
</dbReference>
<keyword evidence="4" id="KW-0411">Iron-sulfur</keyword>
<dbReference type="GeneID" id="54416552"/>
<proteinExistence type="inferred from homology"/>
<keyword evidence="8" id="KW-1185">Reference proteome</keyword>
<evidence type="ECO:0000256" key="4">
    <source>
        <dbReference type="ARBA" id="ARBA00022485"/>
    </source>
</evidence>
<dbReference type="PANTHER" id="PTHR14464">
    <property type="entry name" value="EXONUCLEASE V"/>
    <property type="match status" value="1"/>
</dbReference>
<name>A0A6G1GDW2_9PEZI</name>
<dbReference type="RefSeq" id="XP_033537835.1">
    <property type="nucleotide sequence ID" value="XM_033675982.1"/>
</dbReference>
<gene>
    <name evidence="7 9" type="ORF">P152DRAFT_389419</name>
</gene>
<sequence>DPRPPIVRFRSPPKKPLSVTDMVSPSWCELQYLFTLGKHGRKLQTPAMKQGSAVHKELEDQVFQYVPVSVSTREDTWGLKIWNAIQGFRTLANTGMTREMEIWGTIDGQIINGIIDEISYKCPDEKLETLVRNVEDKQRAAALAAENGATESTAEDTTTQRKIYITDVKTRGRKTIPKGSSLKPTFVQLMLYWRLLGDLASDRVDPRIIFERYRLNPSKPFSDSFIEDVAKLDYNFKTTSTQDEEAPFQASPDARSELFENDNLQDLWSLMIRELKTIIPNQDALGKVLHVEFRSQSDGSIIGSKSFVYNANTIDRYVKDTLRFWKGDREPKGVEIEDAFKCRICEFAEDCSWRQNKIGEAVQRFRTRSIASGQPGG</sequence>
<dbReference type="InterPro" id="IPR019190">
    <property type="entry name" value="EXOV"/>
</dbReference>
<dbReference type="PANTHER" id="PTHR14464:SF4">
    <property type="entry name" value="EXONUCLEASE V"/>
    <property type="match status" value="1"/>
</dbReference>